<proteinExistence type="predicted"/>
<evidence type="ECO:0000256" key="1">
    <source>
        <dbReference type="SAM" id="Phobius"/>
    </source>
</evidence>
<organism evidence="2 3">
    <name type="scientific">Lobosporangium transversale</name>
    <dbReference type="NCBI Taxonomy" id="64571"/>
    <lineage>
        <taxon>Eukaryota</taxon>
        <taxon>Fungi</taxon>
        <taxon>Fungi incertae sedis</taxon>
        <taxon>Mucoromycota</taxon>
        <taxon>Mortierellomycotina</taxon>
        <taxon>Mortierellomycetes</taxon>
        <taxon>Mortierellales</taxon>
        <taxon>Mortierellaceae</taxon>
        <taxon>Lobosporangium</taxon>
    </lineage>
</organism>
<sequence>MASRLVHLDVLVLAEVVSFGIMLGLIGIHLCLTICLSHTGLLLVFELLRLLKLTFFLVLRFGFLLAIMLPRGRTCVCEGHVLLFIKVKKVLGLGLSKLEYKKRKIKLIKLTCEQREQGDLRQEHACLRLCGQENDWFAPQFGRSYCLQSSWSWLCN</sequence>
<keyword evidence="3" id="KW-1185">Reference proteome</keyword>
<keyword evidence="1" id="KW-0812">Transmembrane</keyword>
<evidence type="ECO:0000313" key="3">
    <source>
        <dbReference type="Proteomes" id="UP000193648"/>
    </source>
</evidence>
<dbReference type="Proteomes" id="UP000193648">
    <property type="component" value="Unassembled WGS sequence"/>
</dbReference>
<dbReference type="RefSeq" id="XP_021877389.1">
    <property type="nucleotide sequence ID" value="XM_022019702.1"/>
</dbReference>
<evidence type="ECO:0000313" key="2">
    <source>
        <dbReference type="EMBL" id="ORZ06120.1"/>
    </source>
</evidence>
<keyword evidence="1" id="KW-0472">Membrane</keyword>
<name>A0A1Y2GB69_9FUNG</name>
<keyword evidence="1" id="KW-1133">Transmembrane helix</keyword>
<reference evidence="2 3" key="1">
    <citation type="submission" date="2016-07" db="EMBL/GenBank/DDBJ databases">
        <title>Pervasive Adenine N6-methylation of Active Genes in Fungi.</title>
        <authorList>
            <consortium name="DOE Joint Genome Institute"/>
            <person name="Mondo S.J."/>
            <person name="Dannebaum R.O."/>
            <person name="Kuo R.C."/>
            <person name="Labutti K."/>
            <person name="Haridas S."/>
            <person name="Kuo A."/>
            <person name="Salamov A."/>
            <person name="Ahrendt S.R."/>
            <person name="Lipzen A."/>
            <person name="Sullivan W."/>
            <person name="Andreopoulos W.B."/>
            <person name="Clum A."/>
            <person name="Lindquist E."/>
            <person name="Daum C."/>
            <person name="Ramamoorthy G.K."/>
            <person name="Gryganskyi A."/>
            <person name="Culley D."/>
            <person name="Magnuson J.K."/>
            <person name="James T.Y."/>
            <person name="O'Malley M.A."/>
            <person name="Stajich J.E."/>
            <person name="Spatafora J.W."/>
            <person name="Visel A."/>
            <person name="Grigoriev I.V."/>
        </authorList>
    </citation>
    <scope>NUCLEOTIDE SEQUENCE [LARGE SCALE GENOMIC DNA]</scope>
    <source>
        <strain evidence="2 3">NRRL 3116</strain>
    </source>
</reference>
<accession>A0A1Y2GB69</accession>
<dbReference type="InParanoid" id="A0A1Y2GB69"/>
<dbReference type="GeneID" id="33561547"/>
<protein>
    <submittedName>
        <fullName evidence="2">Uncharacterized protein</fullName>
    </submittedName>
</protein>
<gene>
    <name evidence="2" type="ORF">BCR41DRAFT_171220</name>
</gene>
<feature type="transmembrane region" description="Helical" evidence="1">
    <location>
        <begin position="20"/>
        <end position="43"/>
    </location>
</feature>
<dbReference type="AlphaFoldDB" id="A0A1Y2GB69"/>
<dbReference type="EMBL" id="MCFF01000047">
    <property type="protein sequence ID" value="ORZ06120.1"/>
    <property type="molecule type" value="Genomic_DNA"/>
</dbReference>
<feature type="transmembrane region" description="Helical" evidence="1">
    <location>
        <begin position="50"/>
        <end position="69"/>
    </location>
</feature>
<comment type="caution">
    <text evidence="2">The sequence shown here is derived from an EMBL/GenBank/DDBJ whole genome shotgun (WGS) entry which is preliminary data.</text>
</comment>